<gene>
    <name evidence="11" type="ORF">KL946_003050</name>
</gene>
<keyword evidence="6 10" id="KW-1133">Transmembrane helix</keyword>
<keyword evidence="3 10" id="KW-0812">Transmembrane</keyword>
<sequence length="541" mass="62393">MLISRCSWRAARGLPVSCRVRVTGMPAIAPSSLVRLTLPGRVGKLGCQFYSQRRVSRVFEYVYDKCHRLRWALVKSKRPLNNDDFSAIFSWLMAGNIAFLIIGTTSFFSLLLYTMNTVLAQEMVAEFVGNVITRNSALSVTFDNAIVPNWKDGKIQFNHCVVSRRPRKRHMFRKKDKRAETAPEEDLDDGNYTQFDLTIDQIDISLSFGKWLSGKGIIDNCSLRGVRGVVDRTHVYWKPGDSALNYKNVHRPGDWEISDFRMQDLLVTMHNPNNFRSFDISVYNCELPLFRKNWLFLDILNGKHINGCYDGALFTIDRVQTTDDFRGERQIGGEVEEYRKVPTDGSRQEIDLTNKTVTRLRIDNLPLEHLNGGMKGPFGWIYRGTVDMIGDVIVPENASTEQATLRDVFKYYTSSEKNQSYDAPFIMDFYLRLNNPKASVPLFPNELSYVNSALIRPIVGYINSRKTFIPIYCRVYKQLKDFDGSWTVYDSLLMDDLSVGVYNSFVEYLSDEQFQREKLRKVGFWSLQFMIQLILWSLSSV</sequence>
<reference evidence="11 12" key="1">
    <citation type="journal article" date="2021" name="G3 (Bethesda)">
        <title>Genomic diversity, chromosomal rearrangements, and interspecies hybridization in the ogataea polymorpha species complex.</title>
        <authorList>
            <person name="Hanson S.J."/>
            <person name="Cinneide E.O."/>
            <person name="Salzberg L.I."/>
            <person name="Wolfe K.H."/>
            <person name="McGowan J."/>
            <person name="Fitzpatrick D.A."/>
            <person name="Matlin K."/>
        </authorList>
    </citation>
    <scope>NUCLEOTIDE SEQUENCE [LARGE SCALE GENOMIC DNA]</scope>
    <source>
        <strain evidence="11">81-436-3</strain>
    </source>
</reference>
<dbReference type="PANTHER" id="PTHR31068">
    <property type="entry name" value="MITOCHONDRIAL DISTRIBUTION AND MORPHOLOGY PROTEIN 31"/>
    <property type="match status" value="1"/>
</dbReference>
<organism evidence="11 12">
    <name type="scientific">Ogataea haglerorum</name>
    <dbReference type="NCBI Taxonomy" id="1937702"/>
    <lineage>
        <taxon>Eukaryota</taxon>
        <taxon>Fungi</taxon>
        <taxon>Dikarya</taxon>
        <taxon>Ascomycota</taxon>
        <taxon>Saccharomycotina</taxon>
        <taxon>Pichiomycetes</taxon>
        <taxon>Pichiales</taxon>
        <taxon>Pichiaceae</taxon>
        <taxon>Ogataea</taxon>
    </lineage>
</organism>
<evidence type="ECO:0000256" key="3">
    <source>
        <dbReference type="ARBA" id="ARBA00022692"/>
    </source>
</evidence>
<dbReference type="EMBL" id="JAHLUN010000008">
    <property type="protein sequence ID" value="KAG7764370.1"/>
    <property type="molecule type" value="Genomic_DNA"/>
</dbReference>
<dbReference type="InterPro" id="IPR012571">
    <property type="entry name" value="Mdm31/Mdm32"/>
</dbReference>
<keyword evidence="5" id="KW-0809">Transit peptide</keyword>
<keyword evidence="4" id="KW-0999">Mitochondrion inner membrane</keyword>
<evidence type="ECO:0000256" key="5">
    <source>
        <dbReference type="ARBA" id="ARBA00022946"/>
    </source>
</evidence>
<evidence type="ECO:0008006" key="13">
    <source>
        <dbReference type="Google" id="ProtNLM"/>
    </source>
</evidence>
<evidence type="ECO:0000313" key="11">
    <source>
        <dbReference type="EMBL" id="KAG7764370.1"/>
    </source>
</evidence>
<keyword evidence="7" id="KW-0496">Mitochondrion</keyword>
<protein>
    <recommendedName>
        <fullName evidence="13">Mitochondrial distribution and morphology protein 31</fullName>
    </recommendedName>
</protein>
<dbReference type="PANTHER" id="PTHR31068:SF0">
    <property type="entry name" value="MITOCHONDRIAL DISTRIBUTION AND MORPHOLOGY PROTEIN 31"/>
    <property type="match status" value="1"/>
</dbReference>
<evidence type="ECO:0000256" key="9">
    <source>
        <dbReference type="ARBA" id="ARBA00025191"/>
    </source>
</evidence>
<evidence type="ECO:0000256" key="4">
    <source>
        <dbReference type="ARBA" id="ARBA00022792"/>
    </source>
</evidence>
<evidence type="ECO:0000256" key="6">
    <source>
        <dbReference type="ARBA" id="ARBA00022989"/>
    </source>
</evidence>
<proteinExistence type="inferred from homology"/>
<comment type="subcellular location">
    <subcellularLocation>
        <location evidence="1">Mitochondrion inner membrane</location>
    </subcellularLocation>
</comment>
<name>A0ABQ7RES1_9ASCO</name>
<feature type="transmembrane region" description="Helical" evidence="10">
    <location>
        <begin position="88"/>
        <end position="113"/>
    </location>
</feature>
<accession>A0ABQ7RES1</accession>
<dbReference type="Proteomes" id="UP000697297">
    <property type="component" value="Unassembled WGS sequence"/>
</dbReference>
<dbReference type="Pfam" id="PF08118">
    <property type="entry name" value="MDM31_MDM32"/>
    <property type="match status" value="2"/>
</dbReference>
<evidence type="ECO:0000313" key="12">
    <source>
        <dbReference type="Proteomes" id="UP000697297"/>
    </source>
</evidence>
<comment type="function">
    <text evidence="9">Involved in the organization of the mitochondrial membranes and the global structure of the mitochondria. Also required for mitochondrial distribution and mobility as well as for the maintenance of mitochondrial DNA nucleoids structures.</text>
</comment>
<keyword evidence="8 10" id="KW-0472">Membrane</keyword>
<evidence type="ECO:0000256" key="1">
    <source>
        <dbReference type="ARBA" id="ARBA00004273"/>
    </source>
</evidence>
<comment type="similarity">
    <text evidence="2">Belongs to the MDM31/MDM32 family.</text>
</comment>
<evidence type="ECO:0000256" key="8">
    <source>
        <dbReference type="ARBA" id="ARBA00023136"/>
    </source>
</evidence>
<comment type="caution">
    <text evidence="11">The sequence shown here is derived from an EMBL/GenBank/DDBJ whole genome shotgun (WGS) entry which is preliminary data.</text>
</comment>
<evidence type="ECO:0000256" key="7">
    <source>
        <dbReference type="ARBA" id="ARBA00023128"/>
    </source>
</evidence>
<evidence type="ECO:0000256" key="2">
    <source>
        <dbReference type="ARBA" id="ARBA00005687"/>
    </source>
</evidence>
<keyword evidence="12" id="KW-1185">Reference proteome</keyword>
<evidence type="ECO:0000256" key="10">
    <source>
        <dbReference type="SAM" id="Phobius"/>
    </source>
</evidence>